<sequence length="146" mass="17252">MEIVITQKDDTEHTVLLDDDFQYNGKIYMNKGYASIWMNNKHVPLHRYVMGVHNGDSKIVVDHINHNTLDNRKSNLRLCSTKENVRNTRSKGYSFDKFTGKYKAVIMVDRKYINLGRYDTTEEAQKVYREAHVEHFGEFSPYWEAK</sequence>
<evidence type="ECO:0000259" key="1">
    <source>
        <dbReference type="Pfam" id="PF13392"/>
    </source>
</evidence>
<accession>A0A2P1JUL5</accession>
<dbReference type="EMBL" id="MG983742">
    <property type="protein sequence ID" value="AVO23051.1"/>
    <property type="molecule type" value="Genomic_DNA"/>
</dbReference>
<organism evidence="2 3">
    <name type="scientific">Bacillus phage Anath</name>
    <dbReference type="NCBI Taxonomy" id="2108114"/>
    <lineage>
        <taxon>Viruses</taxon>
        <taxon>Duplodnaviria</taxon>
        <taxon>Heunggongvirae</taxon>
        <taxon>Uroviricota</taxon>
        <taxon>Caudoviricetes</taxon>
        <taxon>Ehrlichviridae</taxon>
        <taxon>Anathvirus</taxon>
        <taxon>Anathvirus anath</taxon>
    </lineage>
</organism>
<dbReference type="SUPFAM" id="SSF54060">
    <property type="entry name" value="His-Me finger endonucleases"/>
    <property type="match status" value="1"/>
</dbReference>
<feature type="domain" description="HNH nuclease" evidence="1">
    <location>
        <begin position="45"/>
        <end position="86"/>
    </location>
</feature>
<keyword evidence="3" id="KW-1185">Reference proteome</keyword>
<name>A0A2P1JUL5_9CAUD</name>
<dbReference type="Gene3D" id="3.30.730.10">
    <property type="entry name" value="AP2/ERF domain"/>
    <property type="match status" value="1"/>
</dbReference>
<dbReference type="InterPro" id="IPR036955">
    <property type="entry name" value="AP2/ERF_dom_sf"/>
</dbReference>
<protein>
    <recommendedName>
        <fullName evidence="1">HNH nuclease domain-containing protein</fullName>
    </recommendedName>
</protein>
<dbReference type="Pfam" id="PF13392">
    <property type="entry name" value="HNH_3"/>
    <property type="match status" value="1"/>
</dbReference>
<dbReference type="Proteomes" id="UP000241367">
    <property type="component" value="Segment"/>
</dbReference>
<evidence type="ECO:0000313" key="3">
    <source>
        <dbReference type="Proteomes" id="UP000241367"/>
    </source>
</evidence>
<proteinExistence type="predicted"/>
<dbReference type="InterPro" id="IPR016177">
    <property type="entry name" value="DNA-bd_dom_sf"/>
</dbReference>
<evidence type="ECO:0000313" key="2">
    <source>
        <dbReference type="EMBL" id="AVO23051.1"/>
    </source>
</evidence>
<reference evidence="3" key="1">
    <citation type="submission" date="2018-02" db="EMBL/GenBank/DDBJ databases">
        <authorList>
            <person name="Cohen D.B."/>
            <person name="Kent A.D."/>
        </authorList>
    </citation>
    <scope>NUCLEOTIDE SEQUENCE [LARGE SCALE GENOMIC DNA]</scope>
</reference>
<dbReference type="GO" id="GO:0003700">
    <property type="term" value="F:DNA-binding transcription factor activity"/>
    <property type="evidence" value="ECO:0007669"/>
    <property type="project" value="InterPro"/>
</dbReference>
<dbReference type="SUPFAM" id="SSF54171">
    <property type="entry name" value="DNA-binding domain"/>
    <property type="match status" value="1"/>
</dbReference>
<dbReference type="Gene3D" id="3.90.75.20">
    <property type="match status" value="1"/>
</dbReference>
<dbReference type="GO" id="GO:0003677">
    <property type="term" value="F:DNA binding"/>
    <property type="evidence" value="ECO:0007669"/>
    <property type="project" value="InterPro"/>
</dbReference>
<dbReference type="InterPro" id="IPR044925">
    <property type="entry name" value="His-Me_finger_sf"/>
</dbReference>
<dbReference type="InterPro" id="IPR003615">
    <property type="entry name" value="HNH_nuc"/>
</dbReference>